<organism evidence="1 2">
    <name type="scientific">Brassica cretica</name>
    <name type="common">Mustard</name>
    <dbReference type="NCBI Taxonomy" id="69181"/>
    <lineage>
        <taxon>Eukaryota</taxon>
        <taxon>Viridiplantae</taxon>
        <taxon>Streptophyta</taxon>
        <taxon>Embryophyta</taxon>
        <taxon>Tracheophyta</taxon>
        <taxon>Spermatophyta</taxon>
        <taxon>Magnoliopsida</taxon>
        <taxon>eudicotyledons</taxon>
        <taxon>Gunneridae</taxon>
        <taxon>Pentapetalae</taxon>
        <taxon>rosids</taxon>
        <taxon>malvids</taxon>
        <taxon>Brassicales</taxon>
        <taxon>Brassicaceae</taxon>
        <taxon>Brassiceae</taxon>
        <taxon>Brassica</taxon>
    </lineage>
</organism>
<dbReference type="Proteomes" id="UP000266723">
    <property type="component" value="Unassembled WGS sequence"/>
</dbReference>
<protein>
    <submittedName>
        <fullName evidence="1">Uncharacterized protein</fullName>
    </submittedName>
</protein>
<name>A0ABQ7AQ27_BRACR</name>
<sequence>MSLTEMILKRRNSMVVVGSEIENNTRFLNYLCAVHSQWIHVLPEEFQQAIPRGHQSFVFCHSYWRWIVQTQPLFKGGGVTVPFQVFPLSEAFILPLQPQAAST</sequence>
<reference evidence="1 2" key="1">
    <citation type="journal article" date="2020" name="BMC Genomics">
        <title>Intraspecific diversification of the crop wild relative Brassica cretica Lam. using demographic model selection.</title>
        <authorList>
            <person name="Kioukis A."/>
            <person name="Michalopoulou V.A."/>
            <person name="Briers L."/>
            <person name="Pirintsos S."/>
            <person name="Studholme D.J."/>
            <person name="Pavlidis P."/>
            <person name="Sarris P.F."/>
        </authorList>
    </citation>
    <scope>NUCLEOTIDE SEQUENCE [LARGE SCALE GENOMIC DNA]</scope>
    <source>
        <strain evidence="2">cv. PFS-1207/04</strain>
    </source>
</reference>
<comment type="caution">
    <text evidence="1">The sequence shown here is derived from an EMBL/GenBank/DDBJ whole genome shotgun (WGS) entry which is preliminary data.</text>
</comment>
<keyword evidence="2" id="KW-1185">Reference proteome</keyword>
<evidence type="ECO:0000313" key="2">
    <source>
        <dbReference type="Proteomes" id="UP000266723"/>
    </source>
</evidence>
<proteinExistence type="predicted"/>
<dbReference type="EMBL" id="QGKV02001556">
    <property type="protein sequence ID" value="KAF3516196.1"/>
    <property type="molecule type" value="Genomic_DNA"/>
</dbReference>
<accession>A0ABQ7AQ27</accession>
<gene>
    <name evidence="1" type="ORF">DY000_02059819</name>
</gene>
<evidence type="ECO:0000313" key="1">
    <source>
        <dbReference type="EMBL" id="KAF3516196.1"/>
    </source>
</evidence>